<sequence length="58" mass="6366">VGVRSIQIIVHESLSSIQMPYKTGPGSFKMYESNESEFESAVISKIVAALDAFLLCED</sequence>
<keyword evidence="2" id="KW-1185">Reference proteome</keyword>
<feature type="non-terminal residue" evidence="1">
    <location>
        <position position="58"/>
    </location>
</feature>
<name>A0A7T8H083_CALRO</name>
<feature type="non-terminal residue" evidence="1">
    <location>
        <position position="1"/>
    </location>
</feature>
<evidence type="ECO:0000313" key="2">
    <source>
        <dbReference type="Proteomes" id="UP000595437"/>
    </source>
</evidence>
<proteinExistence type="predicted"/>
<protein>
    <submittedName>
        <fullName evidence="1">Uncharacterized protein</fullName>
    </submittedName>
</protein>
<dbReference type="EMBL" id="CP045899">
    <property type="protein sequence ID" value="QQP41072.1"/>
    <property type="molecule type" value="Genomic_DNA"/>
</dbReference>
<dbReference type="Proteomes" id="UP000595437">
    <property type="component" value="Chromosome 10"/>
</dbReference>
<accession>A0A7T8H083</accession>
<reference evidence="2" key="1">
    <citation type="submission" date="2021-01" db="EMBL/GenBank/DDBJ databases">
        <title>Caligus Genome Assembly.</title>
        <authorList>
            <person name="Gallardo-Escarate C."/>
        </authorList>
    </citation>
    <scope>NUCLEOTIDE SEQUENCE [LARGE SCALE GENOMIC DNA]</scope>
</reference>
<gene>
    <name evidence="1" type="ORF">FKW44_015323</name>
</gene>
<organism evidence="1 2">
    <name type="scientific">Caligus rogercresseyi</name>
    <name type="common">Sea louse</name>
    <dbReference type="NCBI Taxonomy" id="217165"/>
    <lineage>
        <taxon>Eukaryota</taxon>
        <taxon>Metazoa</taxon>
        <taxon>Ecdysozoa</taxon>
        <taxon>Arthropoda</taxon>
        <taxon>Crustacea</taxon>
        <taxon>Multicrustacea</taxon>
        <taxon>Hexanauplia</taxon>
        <taxon>Copepoda</taxon>
        <taxon>Siphonostomatoida</taxon>
        <taxon>Caligidae</taxon>
        <taxon>Caligus</taxon>
    </lineage>
</organism>
<dbReference type="AlphaFoldDB" id="A0A7T8H083"/>
<evidence type="ECO:0000313" key="1">
    <source>
        <dbReference type="EMBL" id="QQP41072.1"/>
    </source>
</evidence>